<dbReference type="KEGG" id="scor:J3U87_03275"/>
<dbReference type="RefSeq" id="WP_237381596.1">
    <property type="nucleotide sequence ID" value="NZ_CP071793.1"/>
</dbReference>
<proteinExistence type="predicted"/>
<dbReference type="EMBL" id="CP071793">
    <property type="protein sequence ID" value="QTD51468.1"/>
    <property type="molecule type" value="Genomic_DNA"/>
</dbReference>
<dbReference type="InterPro" id="IPR021277">
    <property type="entry name" value="DUF2610"/>
</dbReference>
<protein>
    <submittedName>
        <fullName evidence="1">DUF2610 domain-containing protein</fullName>
    </submittedName>
</protein>
<accession>A0A8A4TR26</accession>
<name>A0A8A4TR26_SULCO</name>
<dbReference type="AlphaFoldDB" id="A0A8A4TR26"/>
<gene>
    <name evidence="1" type="ORF">J3U87_03275</name>
</gene>
<evidence type="ECO:0000313" key="2">
    <source>
        <dbReference type="Proteomes" id="UP000663929"/>
    </source>
</evidence>
<dbReference type="Proteomes" id="UP000663929">
    <property type="component" value="Chromosome"/>
</dbReference>
<evidence type="ECO:0000313" key="1">
    <source>
        <dbReference type="EMBL" id="QTD51468.1"/>
    </source>
</evidence>
<dbReference type="Pfam" id="PF11020">
    <property type="entry name" value="DUF2610"/>
    <property type="match status" value="1"/>
</dbReference>
<organism evidence="1 2">
    <name type="scientific">Sulfidibacter corallicola</name>
    <dbReference type="NCBI Taxonomy" id="2818388"/>
    <lineage>
        <taxon>Bacteria</taxon>
        <taxon>Pseudomonadati</taxon>
        <taxon>Acidobacteriota</taxon>
        <taxon>Holophagae</taxon>
        <taxon>Acanthopleuribacterales</taxon>
        <taxon>Acanthopleuribacteraceae</taxon>
        <taxon>Sulfidibacter</taxon>
    </lineage>
</organism>
<sequence length="74" mass="8642">MVRQLEVPFEHGDRQGRFRVFLGDHECGRHPLQYQAEWLQNHHGYRLDPSVMKRLATLARIAESDGVALEDLLM</sequence>
<reference evidence="1" key="1">
    <citation type="submission" date="2021-03" db="EMBL/GenBank/DDBJ databases">
        <title>Acanthopleuribacteraceae sp. M133.</title>
        <authorList>
            <person name="Wang G."/>
        </authorList>
    </citation>
    <scope>NUCLEOTIDE SEQUENCE</scope>
    <source>
        <strain evidence="1">M133</strain>
    </source>
</reference>
<keyword evidence="2" id="KW-1185">Reference proteome</keyword>